<name>A0ACC2MYC5_PERAE</name>
<proteinExistence type="predicted"/>
<dbReference type="Proteomes" id="UP001234297">
    <property type="component" value="Chromosome 1"/>
</dbReference>
<dbReference type="EMBL" id="CM056809">
    <property type="protein sequence ID" value="KAJ8650523.1"/>
    <property type="molecule type" value="Genomic_DNA"/>
</dbReference>
<organism evidence="1 2">
    <name type="scientific">Persea americana</name>
    <name type="common">Avocado</name>
    <dbReference type="NCBI Taxonomy" id="3435"/>
    <lineage>
        <taxon>Eukaryota</taxon>
        <taxon>Viridiplantae</taxon>
        <taxon>Streptophyta</taxon>
        <taxon>Embryophyta</taxon>
        <taxon>Tracheophyta</taxon>
        <taxon>Spermatophyta</taxon>
        <taxon>Magnoliopsida</taxon>
        <taxon>Magnoliidae</taxon>
        <taxon>Laurales</taxon>
        <taxon>Lauraceae</taxon>
        <taxon>Persea</taxon>
    </lineage>
</organism>
<comment type="caution">
    <text evidence="1">The sequence shown here is derived from an EMBL/GenBank/DDBJ whole genome shotgun (WGS) entry which is preliminary data.</text>
</comment>
<sequence>MEMDSSISKTTTRRGRKSKKGKDHLIDEEWRVQPIDEEKERQQEPHIDDPSLFRPSSRPSQNTTDPQTAPVPQIQFIHKNRRAPPNRRKRDGFSSKRWVQVVEPPKVERDEVGSSSSDCKEEVEKRESGDGCVSDPKNDPSVQIIEASESCKDSIDVVSGFEVGSASDCKEEVEERESADGRVLNSKNDPSMEITEASESRKDSIDVVRRLEELKLGGKEPELSEEQQRINDQSQEDELLALEAIYGDNVLVLNRNRGQRSFQIYIHNEVPNDFTISAKLRSPSRKLKSSEKTSDDMAGNGSLDEFLYTFKVQYLPPIVFTCLLPWSYPNHCPPYFTICIKWLDSARISNLCCMLDSLWMEQPGQEVIYQWAEWLQCSSLSYLGIDKEIMLGPYDMLDIGDRRAISSCLSPDADIPSMMSYNDEKCHENFLRGLHQCNICFNEYAGTDFIKLPCQHFYCRKCMEIFLNMHVTDGMINKLLCPDSNCKNIIPPGLLKMLLGDEAFERWESLMLQKTLDSMSDVVYCPRCETACLEDEEHHAQCSKCFFSFCSLCRDRRHVGITCMTPEAKLLILQERQKSSQLKDDQRRKERDLINEILSMKEVLRDAKQCPYCKMAISRIEGCNKMVCQNCGQYFCYKCNKAIDGYDHFRDGACTLFPQEQIQIWEAQMNERRVVAQVRAEMHPNQGHRCPNCQQVNAKVRIN</sequence>
<keyword evidence="2" id="KW-1185">Reference proteome</keyword>
<reference evidence="1 2" key="1">
    <citation type="journal article" date="2022" name="Hortic Res">
        <title>A haplotype resolved chromosomal level avocado genome allows analysis of novel avocado genes.</title>
        <authorList>
            <person name="Nath O."/>
            <person name="Fletcher S.J."/>
            <person name="Hayward A."/>
            <person name="Shaw L.M."/>
            <person name="Masouleh A.K."/>
            <person name="Furtado A."/>
            <person name="Henry R.J."/>
            <person name="Mitter N."/>
        </authorList>
    </citation>
    <scope>NUCLEOTIDE SEQUENCE [LARGE SCALE GENOMIC DNA]</scope>
    <source>
        <strain evidence="2">cv. Hass</strain>
    </source>
</reference>
<protein>
    <submittedName>
        <fullName evidence="1">Uncharacterized protein</fullName>
    </submittedName>
</protein>
<evidence type="ECO:0000313" key="1">
    <source>
        <dbReference type="EMBL" id="KAJ8650523.1"/>
    </source>
</evidence>
<gene>
    <name evidence="1" type="ORF">MRB53_003546</name>
</gene>
<accession>A0ACC2MYC5</accession>
<evidence type="ECO:0000313" key="2">
    <source>
        <dbReference type="Proteomes" id="UP001234297"/>
    </source>
</evidence>